<dbReference type="PANTHER" id="PTHR37544">
    <property type="entry name" value="SPRAY-RELATED"/>
    <property type="match status" value="1"/>
</dbReference>
<dbReference type="AlphaFoldDB" id="A0A6G1KJD3"/>
<keyword evidence="4" id="KW-1185">Reference proteome</keyword>
<feature type="compositionally biased region" description="Polar residues" evidence="1">
    <location>
        <begin position="53"/>
        <end position="62"/>
    </location>
</feature>
<evidence type="ECO:0000313" key="3">
    <source>
        <dbReference type="EMBL" id="KAF2712655.1"/>
    </source>
</evidence>
<feature type="compositionally biased region" description="Low complexity" evidence="1">
    <location>
        <begin position="124"/>
        <end position="134"/>
    </location>
</feature>
<keyword evidence="2" id="KW-0472">Membrane</keyword>
<dbReference type="Pfam" id="PF11915">
    <property type="entry name" value="DUF3433"/>
    <property type="match status" value="2"/>
</dbReference>
<evidence type="ECO:0000256" key="2">
    <source>
        <dbReference type="SAM" id="Phobius"/>
    </source>
</evidence>
<name>A0A6G1KJD3_9PLEO</name>
<dbReference type="EMBL" id="MU005766">
    <property type="protein sequence ID" value="KAF2712655.1"/>
    <property type="molecule type" value="Genomic_DNA"/>
</dbReference>
<organism evidence="3 4">
    <name type="scientific">Pleomassaria siparia CBS 279.74</name>
    <dbReference type="NCBI Taxonomy" id="1314801"/>
    <lineage>
        <taxon>Eukaryota</taxon>
        <taxon>Fungi</taxon>
        <taxon>Dikarya</taxon>
        <taxon>Ascomycota</taxon>
        <taxon>Pezizomycotina</taxon>
        <taxon>Dothideomycetes</taxon>
        <taxon>Pleosporomycetidae</taxon>
        <taxon>Pleosporales</taxon>
        <taxon>Pleomassariaceae</taxon>
        <taxon>Pleomassaria</taxon>
    </lineage>
</organism>
<feature type="transmembrane region" description="Helical" evidence="2">
    <location>
        <begin position="710"/>
        <end position="732"/>
    </location>
</feature>
<dbReference type="PANTHER" id="PTHR37544:SF3">
    <property type="entry name" value="SPRAY"/>
    <property type="match status" value="1"/>
</dbReference>
<evidence type="ECO:0000313" key="4">
    <source>
        <dbReference type="Proteomes" id="UP000799428"/>
    </source>
</evidence>
<feature type="transmembrane region" description="Helical" evidence="2">
    <location>
        <begin position="464"/>
        <end position="489"/>
    </location>
</feature>
<keyword evidence="2" id="KW-0812">Transmembrane</keyword>
<accession>A0A6G1KJD3</accession>
<sequence length="904" mass="100601">MEGVPSPLRVGTPTMARRPSTDHHPALRVGSPVVERGTPSPFSRPPLAHRDTSGSNRISQLFPSRPLSAASVSPADTPGSRRLSYPSPLIPAAEPTYRIPRAPDPPSFSNDTSYNPIQDAADRQGSQPGLQSSSGKRRLLNRLTSLRSARAKGGDYSKLEDEESTGRLRGVEEIDEPVRYDLSGYEGYPMESFAHKTIQKTADARKQEQSANEASYAAEYERLEAQLGAGMTSVVEVPFTTQTSQPMQRSVTTRATAIHRRGASTDEDVANAAHTDALREAEKTGDIIAVADIPMDLSDFGGAADFETLNVLTPGHTDNDASQTSYFFPPDPDMPAWRPFSMGWPWLSVLVVIAVFLAIGQEVLCQISMKKAKDPHLLGLISFDTPKDLTVLEYFTWKYAPILLFVVYGILWQITDFDVKRLEPFYQLSKKSGATAAQSLNMDYLSFMSWLVPLRALRHKQYAVIYSSLGTLLASSLVPVLQSASVIMYPPASERNDGEKKAIRIDPPWSRAVSGALMLIAICGSILIYAMRRKSGLLSDPKGIAGIAAMATKSHILTDFGGLDTAPLDKIHKQLRYRRYILHKSALWQGEYIRNSTEKLHEHGSDPRPLMLRLRAGVPYICFIIIFTVSIPVFLFVEEAKVVTEKLPFLLTALATIVKILWGTMNCDLRMLEPYWILAQRRAPAKTLTLDYTGTNPFFLPVKAFLNKHYLVAIVGIGSILTEILTVCVSSFSVDGKKFIPGKGGCDLEHRPSHEDKRRGDENQDDHNRCNTDETFRSFWISFALVIGILLILVAIASIVYMRRSHKFMPRQVGTMASVLAFIHQSKMLVNFVDTAELSSDQMTFHLGKQGKTYSLGWFNGRDHEDHCGIDEEPMMASYKYGEDRTKVRVMGNQIGTWEHYETL</sequence>
<keyword evidence="2" id="KW-1133">Transmembrane helix</keyword>
<protein>
    <submittedName>
        <fullName evidence="3">Uncharacterized protein</fullName>
    </submittedName>
</protein>
<dbReference type="Proteomes" id="UP000799428">
    <property type="component" value="Unassembled WGS sequence"/>
</dbReference>
<feature type="transmembrane region" description="Helical" evidence="2">
    <location>
        <begin position="649"/>
        <end position="672"/>
    </location>
</feature>
<dbReference type="InterPro" id="IPR021840">
    <property type="entry name" value="DUF3433"/>
</dbReference>
<gene>
    <name evidence="3" type="ORF">K504DRAFT_208399</name>
</gene>
<feature type="transmembrane region" description="Helical" evidence="2">
    <location>
        <begin position="344"/>
        <end position="364"/>
    </location>
</feature>
<dbReference type="OrthoDB" id="3248909at2759"/>
<feature type="transmembrane region" description="Helical" evidence="2">
    <location>
        <begin position="618"/>
        <end position="637"/>
    </location>
</feature>
<proteinExistence type="predicted"/>
<evidence type="ECO:0000256" key="1">
    <source>
        <dbReference type="SAM" id="MobiDB-lite"/>
    </source>
</evidence>
<feature type="transmembrane region" description="Helical" evidence="2">
    <location>
        <begin position="509"/>
        <end position="530"/>
    </location>
</feature>
<reference evidence="3" key="1">
    <citation type="journal article" date="2020" name="Stud. Mycol.">
        <title>101 Dothideomycetes genomes: a test case for predicting lifestyles and emergence of pathogens.</title>
        <authorList>
            <person name="Haridas S."/>
            <person name="Albert R."/>
            <person name="Binder M."/>
            <person name="Bloem J."/>
            <person name="Labutti K."/>
            <person name="Salamov A."/>
            <person name="Andreopoulos B."/>
            <person name="Baker S."/>
            <person name="Barry K."/>
            <person name="Bills G."/>
            <person name="Bluhm B."/>
            <person name="Cannon C."/>
            <person name="Castanera R."/>
            <person name="Culley D."/>
            <person name="Daum C."/>
            <person name="Ezra D."/>
            <person name="Gonzalez J."/>
            <person name="Henrissat B."/>
            <person name="Kuo A."/>
            <person name="Liang C."/>
            <person name="Lipzen A."/>
            <person name="Lutzoni F."/>
            <person name="Magnuson J."/>
            <person name="Mondo S."/>
            <person name="Nolan M."/>
            <person name="Ohm R."/>
            <person name="Pangilinan J."/>
            <person name="Park H.-J."/>
            <person name="Ramirez L."/>
            <person name="Alfaro M."/>
            <person name="Sun H."/>
            <person name="Tritt A."/>
            <person name="Yoshinaga Y."/>
            <person name="Zwiers L.-H."/>
            <person name="Turgeon B."/>
            <person name="Goodwin S."/>
            <person name="Spatafora J."/>
            <person name="Crous P."/>
            <person name="Grigoriev I."/>
        </authorList>
    </citation>
    <scope>NUCLEOTIDE SEQUENCE</scope>
    <source>
        <strain evidence="3">CBS 279.74</strain>
    </source>
</reference>
<feature type="compositionally biased region" description="Polar residues" evidence="1">
    <location>
        <begin position="107"/>
        <end position="116"/>
    </location>
</feature>
<feature type="transmembrane region" description="Helical" evidence="2">
    <location>
        <begin position="779"/>
        <end position="802"/>
    </location>
</feature>
<feature type="region of interest" description="Disordered" evidence="1">
    <location>
        <begin position="1"/>
        <end position="141"/>
    </location>
</feature>